<proteinExistence type="predicted"/>
<gene>
    <name evidence="4" type="ORF">NJU99_08770</name>
</gene>
<accession>A0ABY5E3L1</accession>
<evidence type="ECO:0000259" key="3">
    <source>
        <dbReference type="Pfam" id="PF05433"/>
    </source>
</evidence>
<name>A0ABY5E3L1_9BACT</name>
<sequence length="174" mass="20480">MKKLLIPILILVGFIQANQDRVYSYAHVYKSEPIYENRYERVYEQCEEPYYRSDYEENYRSYDNNSIGVDTLVGATLGVAIGNQIGKGNGRDVARVVGGLMGAAIANNSRDQRQVHKNHRYKKQYNSCNENYYTQRERRVLSGYRNYFTFENREYTKVTKRPKNKIRVTKTISF</sequence>
<keyword evidence="5" id="KW-1185">Reference proteome</keyword>
<keyword evidence="2" id="KW-0472">Membrane</keyword>
<protein>
    <submittedName>
        <fullName evidence="4">Glycine zipper 2TM domain-containing protein</fullName>
    </submittedName>
</protein>
<evidence type="ECO:0000313" key="5">
    <source>
        <dbReference type="Proteomes" id="UP001060012"/>
    </source>
</evidence>
<reference evidence="4" key="1">
    <citation type="submission" date="2022-07" db="EMBL/GenBank/DDBJ databases">
        <title>Arcobacter roscoffensis sp. nov., a marine bacterium isolated from coastal seawater collected from Roscoff, France.</title>
        <authorList>
            <person name="Pascual J."/>
            <person name="Lepeaux C."/>
            <person name="Methner A."/>
            <person name="Overmann J."/>
        </authorList>
    </citation>
    <scope>NUCLEOTIDE SEQUENCE</scope>
    <source>
        <strain evidence="4">ARW1-2F2</strain>
    </source>
</reference>
<dbReference type="Proteomes" id="UP001060012">
    <property type="component" value="Chromosome"/>
</dbReference>
<evidence type="ECO:0000256" key="1">
    <source>
        <dbReference type="ARBA" id="ARBA00004370"/>
    </source>
</evidence>
<dbReference type="InterPro" id="IPR008816">
    <property type="entry name" value="Gly_zipper_2TM_dom"/>
</dbReference>
<dbReference type="PANTHER" id="PTHR35603">
    <property type="match status" value="1"/>
</dbReference>
<organism evidence="4 5">
    <name type="scientific">Arcobacter roscoffensis</name>
    <dbReference type="NCBI Taxonomy" id="2961520"/>
    <lineage>
        <taxon>Bacteria</taxon>
        <taxon>Pseudomonadati</taxon>
        <taxon>Campylobacterota</taxon>
        <taxon>Epsilonproteobacteria</taxon>
        <taxon>Campylobacterales</taxon>
        <taxon>Arcobacteraceae</taxon>
        <taxon>Arcobacter</taxon>
    </lineage>
</organism>
<dbReference type="InterPro" id="IPR051407">
    <property type="entry name" value="Bact_OM_lipoprot/Surf_antigen"/>
</dbReference>
<dbReference type="PANTHER" id="PTHR35603:SF2">
    <property type="entry name" value="OUTER MEMBRANE LIPOPROTEIN"/>
    <property type="match status" value="1"/>
</dbReference>
<dbReference type="Pfam" id="PF05433">
    <property type="entry name" value="Rick_17kDa_Anti"/>
    <property type="match status" value="1"/>
</dbReference>
<evidence type="ECO:0000256" key="2">
    <source>
        <dbReference type="ARBA" id="ARBA00023136"/>
    </source>
</evidence>
<dbReference type="RefSeq" id="WP_254575541.1">
    <property type="nucleotide sequence ID" value="NZ_CP100595.1"/>
</dbReference>
<evidence type="ECO:0000313" key="4">
    <source>
        <dbReference type="EMBL" id="UTJ05360.1"/>
    </source>
</evidence>
<comment type="subcellular location">
    <subcellularLocation>
        <location evidence="1">Membrane</location>
    </subcellularLocation>
</comment>
<feature type="domain" description="Glycine zipper 2TM" evidence="3">
    <location>
        <begin position="70"/>
        <end position="108"/>
    </location>
</feature>
<dbReference type="EMBL" id="CP100595">
    <property type="protein sequence ID" value="UTJ05360.1"/>
    <property type="molecule type" value="Genomic_DNA"/>
</dbReference>